<dbReference type="SUPFAM" id="SSF81296">
    <property type="entry name" value="E set domains"/>
    <property type="match status" value="1"/>
</dbReference>
<sequence>MNKLLEKTKGTVASAERENNRIDASIELEYTAFIPGHTVEGQLLLSVKETVTIDTLQVQLKCDEKGTKPVPFYRDPFDGSKDKYNHAIVYLKKRIDFLQQKPKELSEGTHAYSFSFTLPQHTPPSFFLEGGSDVRSRVKYCVQALIESDRDPATKALLQSPVEAVTCEKEILVLPVISRAQLADNREKCLSDEKERMLSIEKGKLIKKEKEEDCIGVQCLFLCPTVVLLKCTNVQRAFGCSKPIKYYKQSKKGSGTNTSDNGTCLMTNGTESVRAGSEGNEDTEEVDDGTNTVVNVFRDGETPSEAFLTSPPTFGGTRLNYIRVRVKVRNNSSASKLRDIKIALRQERRVRTDYVDYATEDVTLSSVHVDLAENKLKPSEEIVIDVELHIPTDMRLFGKRNESNMEIKGARFEEANRYALPTLHTVFSRFQCFLEVSFPKDGVKPDYKFNQCLKVAAAIGEAGKNYPLLPGTYKEQYGEEYDESVEQAKYPEIYRHAPPQPAKEGKAPPVTPQPPATTTVTPPAKKTAPKSAPAKKTGPKATPAKARPKTASTKKSPAPSKSKKM</sequence>
<dbReference type="VEuPathDB" id="TriTrypDB:ADEAN_000325600"/>
<evidence type="ECO:0000256" key="1">
    <source>
        <dbReference type="SAM" id="MobiDB-lite"/>
    </source>
</evidence>
<dbReference type="Pfam" id="PF00339">
    <property type="entry name" value="Arrestin_N"/>
    <property type="match status" value="1"/>
</dbReference>
<dbReference type="GO" id="GO:0005737">
    <property type="term" value="C:cytoplasm"/>
    <property type="evidence" value="ECO:0007669"/>
    <property type="project" value="TreeGrafter"/>
</dbReference>
<organism evidence="3 4">
    <name type="scientific">Angomonas deanei</name>
    <dbReference type="NCBI Taxonomy" id="59799"/>
    <lineage>
        <taxon>Eukaryota</taxon>
        <taxon>Discoba</taxon>
        <taxon>Euglenozoa</taxon>
        <taxon>Kinetoplastea</taxon>
        <taxon>Metakinetoplastina</taxon>
        <taxon>Trypanosomatida</taxon>
        <taxon>Trypanosomatidae</taxon>
        <taxon>Strigomonadinae</taxon>
        <taxon>Angomonas</taxon>
    </lineage>
</organism>
<feature type="region of interest" description="Disordered" evidence="1">
    <location>
        <begin position="496"/>
        <end position="565"/>
    </location>
</feature>
<evidence type="ECO:0000313" key="3">
    <source>
        <dbReference type="EMBL" id="CAD2215798.1"/>
    </source>
</evidence>
<dbReference type="GO" id="GO:0015031">
    <property type="term" value="P:protein transport"/>
    <property type="evidence" value="ECO:0007669"/>
    <property type="project" value="TreeGrafter"/>
</dbReference>
<dbReference type="InterPro" id="IPR014756">
    <property type="entry name" value="Ig_E-set"/>
</dbReference>
<dbReference type="InterPro" id="IPR050357">
    <property type="entry name" value="Arrestin_domain-protein"/>
</dbReference>
<reference evidence="3 4" key="1">
    <citation type="submission" date="2020-08" db="EMBL/GenBank/DDBJ databases">
        <authorList>
            <person name="Newling K."/>
            <person name="Davey J."/>
            <person name="Forrester S."/>
        </authorList>
    </citation>
    <scope>NUCLEOTIDE SEQUENCE [LARGE SCALE GENOMIC DNA]</scope>
    <source>
        <strain evidence="4">Crithidia deanei Carvalho (ATCC PRA-265)</strain>
    </source>
</reference>
<evidence type="ECO:0000259" key="2">
    <source>
        <dbReference type="Pfam" id="PF00339"/>
    </source>
</evidence>
<dbReference type="Gene3D" id="2.60.40.640">
    <property type="match status" value="1"/>
</dbReference>
<dbReference type="InterPro" id="IPR014752">
    <property type="entry name" value="Arrestin-like_C"/>
</dbReference>
<evidence type="ECO:0000313" key="4">
    <source>
        <dbReference type="Proteomes" id="UP000515908"/>
    </source>
</evidence>
<dbReference type="Proteomes" id="UP000515908">
    <property type="component" value="Chromosome 05"/>
</dbReference>
<protein>
    <submittedName>
        <fullName evidence="3">Arrestin (Or S-antigen), N-terminal domain containing protein, putative</fullName>
    </submittedName>
</protein>
<proteinExistence type="predicted"/>
<dbReference type="EMBL" id="LR877149">
    <property type="protein sequence ID" value="CAD2215798.1"/>
    <property type="molecule type" value="Genomic_DNA"/>
</dbReference>
<gene>
    <name evidence="3" type="ORF">ADEAN_000325600</name>
</gene>
<feature type="domain" description="Arrestin-like N-terminal" evidence="2">
    <location>
        <begin position="31"/>
        <end position="152"/>
    </location>
</feature>
<dbReference type="InterPro" id="IPR011021">
    <property type="entry name" value="Arrestin-like_N"/>
</dbReference>
<name>A0A7G2C7L5_9TRYP</name>
<dbReference type="PANTHER" id="PTHR11188">
    <property type="entry name" value="ARRESTIN DOMAIN CONTAINING PROTEIN"/>
    <property type="match status" value="1"/>
</dbReference>
<dbReference type="PANTHER" id="PTHR11188:SF17">
    <property type="entry name" value="FI21816P1"/>
    <property type="match status" value="1"/>
</dbReference>
<accession>A0A7G2C7L5</accession>
<keyword evidence="4" id="KW-1185">Reference proteome</keyword>
<dbReference type="AlphaFoldDB" id="A0A7G2C7L5"/>
<feature type="compositionally biased region" description="Low complexity" evidence="1">
    <location>
        <begin position="516"/>
        <end position="565"/>
    </location>
</feature>